<proteinExistence type="evidence at transcript level"/>
<keyword evidence="1" id="KW-0732">Signal</keyword>
<feature type="chain" id="PRO_5007284019" description="Group i salivary lipocalin" evidence="1">
    <location>
        <begin position="18"/>
        <end position="186"/>
    </location>
</feature>
<dbReference type="SUPFAM" id="SSF50814">
    <property type="entry name" value="Lipocalins"/>
    <property type="match status" value="1"/>
</dbReference>
<sequence>IYLILLGVLTLAACTHATGSGLQDLIDSVNTSSKIWLYDRSHLKYTEMYRYDCIYREKIYLQYGIYIYYEGYGSETEYISYAVLCENSTSKKGVMKVHNGIGGPEIIYTLQLWDPQNHCSVLTFNEGGKKHCEMYVWDDAFGTKYLSRCTKVYSQHCKTHYLLYSDLCQNEYNSSRARKHGKCSVW</sequence>
<dbReference type="InterPro" id="IPR012674">
    <property type="entry name" value="Calycin"/>
</dbReference>
<evidence type="ECO:0000256" key="1">
    <source>
        <dbReference type="SAM" id="SignalP"/>
    </source>
</evidence>
<evidence type="ECO:0008006" key="3">
    <source>
        <dbReference type="Google" id="ProtNLM"/>
    </source>
</evidence>
<feature type="signal peptide" evidence="1">
    <location>
        <begin position="1"/>
        <end position="17"/>
    </location>
</feature>
<dbReference type="EMBL" id="GEFH01000011">
    <property type="protein sequence ID" value="JAP68570.1"/>
    <property type="molecule type" value="mRNA"/>
</dbReference>
<protein>
    <recommendedName>
        <fullName evidence="3">Group i salivary lipocalin</fullName>
    </recommendedName>
</protein>
<dbReference type="AlphaFoldDB" id="A0A131XR68"/>
<name>A0A131XR68_9ACAR</name>
<evidence type="ECO:0000313" key="2">
    <source>
        <dbReference type="EMBL" id="JAP68570.1"/>
    </source>
</evidence>
<accession>A0A131XR68</accession>
<reference evidence="2" key="1">
    <citation type="journal article" date="2017" name="Ticks Tick Borne Dis.">
        <title>An insight into the sialome of Hyalomma excavatum.</title>
        <authorList>
            <person name="Ribeiro J.M."/>
            <person name="Slovak M."/>
            <person name="Francischetti I.M."/>
        </authorList>
    </citation>
    <scope>NUCLEOTIDE SEQUENCE</scope>
    <source>
        <strain evidence="2">Samish</strain>
        <tissue evidence="2">Salivary glands</tissue>
    </source>
</reference>
<feature type="non-terminal residue" evidence="2">
    <location>
        <position position="1"/>
    </location>
</feature>
<organism evidence="2">
    <name type="scientific">Hyalomma excavatum</name>
    <dbReference type="NCBI Taxonomy" id="257692"/>
    <lineage>
        <taxon>Eukaryota</taxon>
        <taxon>Metazoa</taxon>
        <taxon>Ecdysozoa</taxon>
        <taxon>Arthropoda</taxon>
        <taxon>Chelicerata</taxon>
        <taxon>Arachnida</taxon>
        <taxon>Acari</taxon>
        <taxon>Parasitiformes</taxon>
        <taxon>Ixodida</taxon>
        <taxon>Ixodoidea</taxon>
        <taxon>Ixodidae</taxon>
        <taxon>Hyalomminae</taxon>
        <taxon>Hyalomma</taxon>
    </lineage>
</organism>